<dbReference type="Pfam" id="PF13416">
    <property type="entry name" value="SBP_bac_8"/>
    <property type="match status" value="1"/>
</dbReference>
<keyword evidence="4" id="KW-0574">Periplasm</keyword>
<evidence type="ECO:0000313" key="7">
    <source>
        <dbReference type="Proteomes" id="UP000092695"/>
    </source>
</evidence>
<keyword evidence="7" id="KW-1185">Reference proteome</keyword>
<keyword evidence="2" id="KW-0813">Transport</keyword>
<feature type="compositionally biased region" description="Low complexity" evidence="5">
    <location>
        <begin position="14"/>
        <end position="26"/>
    </location>
</feature>
<dbReference type="AlphaFoldDB" id="A0A193LEQ9"/>
<dbReference type="InterPro" id="IPR001188">
    <property type="entry name" value="Sperm_putr-bd"/>
</dbReference>
<evidence type="ECO:0000256" key="1">
    <source>
        <dbReference type="ARBA" id="ARBA00004418"/>
    </source>
</evidence>
<name>A0A193LEQ9_9GAMM</name>
<feature type="compositionally biased region" description="Polar residues" evidence="5">
    <location>
        <begin position="1"/>
        <end position="13"/>
    </location>
</feature>
<accession>A0A193LEQ9</accession>
<dbReference type="PRINTS" id="PR00909">
    <property type="entry name" value="SPERMDNBNDNG"/>
</dbReference>
<dbReference type="Proteomes" id="UP000092695">
    <property type="component" value="Chromosome"/>
</dbReference>
<keyword evidence="3" id="KW-0732">Signal</keyword>
<dbReference type="GO" id="GO:0042597">
    <property type="term" value="C:periplasmic space"/>
    <property type="evidence" value="ECO:0007669"/>
    <property type="project" value="UniProtKB-SubCell"/>
</dbReference>
<evidence type="ECO:0000313" key="6">
    <source>
        <dbReference type="EMBL" id="ANO51015.1"/>
    </source>
</evidence>
<protein>
    <submittedName>
        <fullName evidence="6">Uncharacterized protein</fullName>
    </submittedName>
</protein>
<dbReference type="PANTHER" id="PTHR30222">
    <property type="entry name" value="SPERMIDINE/PUTRESCINE-BINDING PERIPLASMIC PROTEIN"/>
    <property type="match status" value="1"/>
</dbReference>
<evidence type="ECO:0000256" key="5">
    <source>
        <dbReference type="SAM" id="MobiDB-lite"/>
    </source>
</evidence>
<comment type="subcellular location">
    <subcellularLocation>
        <location evidence="1">Periplasm</location>
    </subcellularLocation>
</comment>
<evidence type="ECO:0000256" key="3">
    <source>
        <dbReference type="ARBA" id="ARBA00022729"/>
    </source>
</evidence>
<evidence type="ECO:0000256" key="4">
    <source>
        <dbReference type="ARBA" id="ARBA00022764"/>
    </source>
</evidence>
<dbReference type="KEGG" id="woc:BA177_07155"/>
<dbReference type="InterPro" id="IPR006059">
    <property type="entry name" value="SBP"/>
</dbReference>
<evidence type="ECO:0000256" key="2">
    <source>
        <dbReference type="ARBA" id="ARBA00022448"/>
    </source>
</evidence>
<gene>
    <name evidence="6" type="ORF">BA177_07155</name>
</gene>
<proteinExistence type="predicted"/>
<sequence length="399" mass="43371">MNKRSATGETGNLTPRGGATRATAGRHAVKTRPENQREAAMRRQPGTAQCRPIGLIAGLALCLGVLTHTLADDIEHPVAFVWAGYDNPAFYPPYVTKYGRPPTFSLYGDEEEALQKMRAGYQPDVMLPCANVIDRWNRAGLLGTIDTALLSNWDDVIPALKNAPGGMVDGRRVMIPTDWGLTSVIYRTDIAPEYIDNESYGILWDPKYKGRLATIDSQVDGVSVAALYAGLDPFDLSLEQIEQVRALLQEQRALLRMYTSDNTSIAQSLASGEVVAALGWSTDYANLKAEGVPVAFMNPREGRMAWICGAAIHANSAHRQLAHEVIDAMISPEGGAFTITENGTGVANQRAFGLVSDAVLQSLGLDQDMQNIFDSSVMQRTQRNADAIAVMFEEVKLGL</sequence>
<organism evidence="6 7">
    <name type="scientific">Woeseia oceani</name>
    <dbReference type="NCBI Taxonomy" id="1548547"/>
    <lineage>
        <taxon>Bacteria</taxon>
        <taxon>Pseudomonadati</taxon>
        <taxon>Pseudomonadota</taxon>
        <taxon>Gammaproteobacteria</taxon>
        <taxon>Woeseiales</taxon>
        <taxon>Woeseiaceae</taxon>
        <taxon>Woeseia</taxon>
    </lineage>
</organism>
<dbReference type="GO" id="GO:0019808">
    <property type="term" value="F:polyamine binding"/>
    <property type="evidence" value="ECO:0007669"/>
    <property type="project" value="InterPro"/>
</dbReference>
<dbReference type="STRING" id="1548547.BA177_07155"/>
<dbReference type="Gene3D" id="3.40.190.10">
    <property type="entry name" value="Periplasmic binding protein-like II"/>
    <property type="match status" value="2"/>
</dbReference>
<feature type="compositionally biased region" description="Basic and acidic residues" evidence="5">
    <location>
        <begin position="31"/>
        <end position="41"/>
    </location>
</feature>
<dbReference type="SUPFAM" id="SSF53850">
    <property type="entry name" value="Periplasmic binding protein-like II"/>
    <property type="match status" value="1"/>
</dbReference>
<reference evidence="6 7" key="1">
    <citation type="submission" date="2016-06" db="EMBL/GenBank/DDBJ databases">
        <title>Complete genome sequence of a deep-branching marine Gamma Proteobacterium Woeseia oceani type strain XK5.</title>
        <authorList>
            <person name="Mu D."/>
            <person name="Du Z."/>
        </authorList>
    </citation>
    <scope>NUCLEOTIDE SEQUENCE [LARGE SCALE GENOMIC DNA]</scope>
    <source>
        <strain evidence="6 7">XK5</strain>
    </source>
</reference>
<dbReference type="PANTHER" id="PTHR30222:SF17">
    <property type="entry name" value="SPERMIDINE_PUTRESCINE-BINDING PERIPLASMIC PROTEIN"/>
    <property type="match status" value="1"/>
</dbReference>
<dbReference type="GO" id="GO:0015846">
    <property type="term" value="P:polyamine transport"/>
    <property type="evidence" value="ECO:0007669"/>
    <property type="project" value="InterPro"/>
</dbReference>
<dbReference type="EMBL" id="CP016268">
    <property type="protein sequence ID" value="ANO51015.1"/>
    <property type="molecule type" value="Genomic_DNA"/>
</dbReference>
<feature type="region of interest" description="Disordered" evidence="5">
    <location>
        <begin position="1"/>
        <end position="45"/>
    </location>
</feature>